<evidence type="ECO:0000313" key="6">
    <source>
        <dbReference type="Proteomes" id="UP000256661"/>
    </source>
</evidence>
<comment type="similarity">
    <text evidence="1">Belongs to the bacterial ribosomal protein bS1 family.</text>
</comment>
<dbReference type="InterPro" id="IPR003029">
    <property type="entry name" value="S1_domain"/>
</dbReference>
<dbReference type="GO" id="GO:0003735">
    <property type="term" value="F:structural constituent of ribosome"/>
    <property type="evidence" value="ECO:0007669"/>
    <property type="project" value="TreeGrafter"/>
</dbReference>
<dbReference type="Gene3D" id="2.40.50.140">
    <property type="entry name" value="Nucleic acid-binding proteins"/>
    <property type="match status" value="3"/>
</dbReference>
<evidence type="ECO:0000259" key="4">
    <source>
        <dbReference type="PROSITE" id="PS50126"/>
    </source>
</evidence>
<comment type="caution">
    <text evidence="5">The sequence shown here is derived from an EMBL/GenBank/DDBJ whole genome shotgun (WGS) entry which is preliminary data.</text>
</comment>
<dbReference type="Pfam" id="PF00575">
    <property type="entry name" value="S1"/>
    <property type="match status" value="3"/>
</dbReference>
<evidence type="ECO:0000313" key="5">
    <source>
        <dbReference type="EMBL" id="REE97036.1"/>
    </source>
</evidence>
<evidence type="ECO:0000256" key="2">
    <source>
        <dbReference type="ARBA" id="ARBA00022980"/>
    </source>
</evidence>
<dbReference type="PROSITE" id="PS50126">
    <property type="entry name" value="S1"/>
    <property type="match status" value="3"/>
</dbReference>
<reference evidence="5 6" key="1">
    <citation type="submission" date="2018-08" db="EMBL/GenBank/DDBJ databases">
        <title>Sequencing the genomes of 1000 actinobacteria strains.</title>
        <authorList>
            <person name="Klenk H.-P."/>
        </authorList>
    </citation>
    <scope>NUCLEOTIDE SEQUENCE [LARGE SCALE GENOMIC DNA]</scope>
    <source>
        <strain evidence="5 6">DSM 43927</strain>
    </source>
</reference>
<keyword evidence="2 5" id="KW-0689">Ribosomal protein</keyword>
<dbReference type="PANTHER" id="PTHR10724:SF7">
    <property type="entry name" value="SMALL RIBOSOMAL SUBUNIT PROTEIN BS1C"/>
    <property type="match status" value="1"/>
</dbReference>
<organism evidence="5 6">
    <name type="scientific">Thermomonospora umbrina</name>
    <dbReference type="NCBI Taxonomy" id="111806"/>
    <lineage>
        <taxon>Bacteria</taxon>
        <taxon>Bacillati</taxon>
        <taxon>Actinomycetota</taxon>
        <taxon>Actinomycetes</taxon>
        <taxon>Streptosporangiales</taxon>
        <taxon>Thermomonosporaceae</taxon>
        <taxon>Thermomonospora</taxon>
    </lineage>
</organism>
<dbReference type="GO" id="GO:0022627">
    <property type="term" value="C:cytosolic small ribosomal subunit"/>
    <property type="evidence" value="ECO:0007669"/>
    <property type="project" value="TreeGrafter"/>
</dbReference>
<feature type="domain" description="S1 motif" evidence="4">
    <location>
        <begin position="60"/>
        <end position="133"/>
    </location>
</feature>
<dbReference type="InterPro" id="IPR012340">
    <property type="entry name" value="NA-bd_OB-fold"/>
</dbReference>
<dbReference type="GO" id="GO:0006412">
    <property type="term" value="P:translation"/>
    <property type="evidence" value="ECO:0007669"/>
    <property type="project" value="TreeGrafter"/>
</dbReference>
<proteinExistence type="inferred from homology"/>
<accession>A0A3D9SM79</accession>
<feature type="domain" description="S1 motif" evidence="4">
    <location>
        <begin position="148"/>
        <end position="217"/>
    </location>
</feature>
<dbReference type="Proteomes" id="UP000256661">
    <property type="component" value="Unassembled WGS sequence"/>
</dbReference>
<dbReference type="SMART" id="SM00316">
    <property type="entry name" value="S1"/>
    <property type="match status" value="2"/>
</dbReference>
<dbReference type="InterPro" id="IPR035104">
    <property type="entry name" value="Ribosomal_protein_S1-like"/>
</dbReference>
<keyword evidence="6" id="KW-1185">Reference proteome</keyword>
<feature type="domain" description="S1 motif" evidence="4">
    <location>
        <begin position="1"/>
        <end position="43"/>
    </location>
</feature>
<dbReference type="PANTHER" id="PTHR10724">
    <property type="entry name" value="30S RIBOSOMAL PROTEIN S1"/>
    <property type="match status" value="1"/>
</dbReference>
<dbReference type="InterPro" id="IPR050437">
    <property type="entry name" value="Ribos_protein_bS1-like"/>
</dbReference>
<evidence type="ECO:0000256" key="3">
    <source>
        <dbReference type="ARBA" id="ARBA00023274"/>
    </source>
</evidence>
<keyword evidence="3" id="KW-0687">Ribonucleoprotein</keyword>
<sequence length="220" mass="24552">MPQSELSWRRMEDPAQIFEVGQLVEVEVIGVDWRRKHVMLSAKACEDRTLRTFLVGIERGEILTGTVADIHNFGVFVNLDGEPANHCTGFIQIPQLSWKYFDHASDVVELGQRVTVKVLDSSTRRGQVSLSLKALQDDPFIPLADHVGDAVTGHITKLVPFGAFVRVADGIEGLLHVSDLSDEPAESLDGLFHEGEEITVRISEVDLEHHRVRLHFVNKA</sequence>
<dbReference type="AlphaFoldDB" id="A0A3D9SM79"/>
<dbReference type="SUPFAM" id="SSF50249">
    <property type="entry name" value="Nucleic acid-binding proteins"/>
    <property type="match status" value="3"/>
</dbReference>
<name>A0A3D9SM79_9ACTN</name>
<dbReference type="PRINTS" id="PR00681">
    <property type="entry name" value="RIBOSOMALS1"/>
</dbReference>
<dbReference type="EMBL" id="QTTT01000001">
    <property type="protein sequence ID" value="REE97036.1"/>
    <property type="molecule type" value="Genomic_DNA"/>
</dbReference>
<evidence type="ECO:0000256" key="1">
    <source>
        <dbReference type="ARBA" id="ARBA00006767"/>
    </source>
</evidence>
<protein>
    <submittedName>
        <fullName evidence="5">Small subunit ribosomal protein S1</fullName>
    </submittedName>
</protein>
<dbReference type="GO" id="GO:0003729">
    <property type="term" value="F:mRNA binding"/>
    <property type="evidence" value="ECO:0007669"/>
    <property type="project" value="TreeGrafter"/>
</dbReference>
<gene>
    <name evidence="5" type="ORF">DFJ69_2491</name>
</gene>